<keyword evidence="6 7" id="KW-0961">Cell wall biogenesis/degradation</keyword>
<comment type="similarity">
    <text evidence="7">Belongs to the transglycosylase MltG family.</text>
</comment>
<dbReference type="NCBIfam" id="TIGR00247">
    <property type="entry name" value="endolytic transglycosylase MltG"/>
    <property type="match status" value="1"/>
</dbReference>
<dbReference type="OrthoDB" id="9814591at2"/>
<dbReference type="Proteomes" id="UP000236454">
    <property type="component" value="Unassembled WGS sequence"/>
</dbReference>
<dbReference type="GO" id="GO:0008932">
    <property type="term" value="F:lytic endotransglycosylase activity"/>
    <property type="evidence" value="ECO:0007669"/>
    <property type="project" value="UniProtKB-UniRule"/>
</dbReference>
<keyword evidence="5 7" id="KW-0456">Lyase</keyword>
<dbReference type="Gene3D" id="3.30.160.60">
    <property type="entry name" value="Classic Zinc Finger"/>
    <property type="match status" value="1"/>
</dbReference>
<gene>
    <name evidence="7" type="primary">mltG</name>
    <name evidence="8" type="ORF">SAMN05216474_0024</name>
</gene>
<evidence type="ECO:0000256" key="7">
    <source>
        <dbReference type="HAMAP-Rule" id="MF_02065"/>
    </source>
</evidence>
<evidence type="ECO:0000256" key="3">
    <source>
        <dbReference type="ARBA" id="ARBA00022989"/>
    </source>
</evidence>
<dbReference type="GO" id="GO:0005886">
    <property type="term" value="C:plasma membrane"/>
    <property type="evidence" value="ECO:0007669"/>
    <property type="project" value="UniProtKB-UniRule"/>
</dbReference>
<dbReference type="GO" id="GO:0009252">
    <property type="term" value="P:peptidoglycan biosynthetic process"/>
    <property type="evidence" value="ECO:0007669"/>
    <property type="project" value="UniProtKB-UniRule"/>
</dbReference>
<evidence type="ECO:0000313" key="9">
    <source>
        <dbReference type="Proteomes" id="UP000236454"/>
    </source>
</evidence>
<dbReference type="PANTHER" id="PTHR30518">
    <property type="entry name" value="ENDOLYTIC MUREIN TRANSGLYCOSYLASE"/>
    <property type="match status" value="1"/>
</dbReference>
<feature type="site" description="Important for catalytic activity" evidence="7">
    <location>
        <position position="227"/>
    </location>
</feature>
<evidence type="ECO:0000256" key="6">
    <source>
        <dbReference type="ARBA" id="ARBA00023316"/>
    </source>
</evidence>
<proteinExistence type="inferred from homology"/>
<dbReference type="EMBL" id="FPAS01000001">
    <property type="protein sequence ID" value="SFT34817.1"/>
    <property type="molecule type" value="Genomic_DNA"/>
</dbReference>
<evidence type="ECO:0000256" key="1">
    <source>
        <dbReference type="ARBA" id="ARBA00022475"/>
    </source>
</evidence>
<evidence type="ECO:0000256" key="5">
    <source>
        <dbReference type="ARBA" id="ARBA00023239"/>
    </source>
</evidence>
<evidence type="ECO:0000256" key="2">
    <source>
        <dbReference type="ARBA" id="ARBA00022692"/>
    </source>
</evidence>
<dbReference type="RefSeq" id="WP_090244755.1">
    <property type="nucleotide sequence ID" value="NZ_FPAS01000001.1"/>
</dbReference>
<sequence length="354" mass="40588">MKNKKTWLIVLVVIGLSAFLLRGKIALFFASERHTINQETLTFYIDAPMKLESLADSLFDKGCLKRKGDLILVGEYKGLDEDNIALGKYEIQPGMNLKTLLNGFTLNSNGNGNGELEVDVTFNNCLDVYELAGKVAQSCMVDSTELIEYLLSDETLNHYGFTEETVGTLFLPNTYRMFWDVTPESFIQRMAKEYKRFWNPHRVARVKQIGLETQSEVVTIASIVYAEQNRKPEEWPRIAGLYLNRVRRGMLLQSDPTSLFCLPPGERKQRRVLRKHTQLDCPYNTYKYPGVPPGPILIPPSKVIEAVLNAEEHNYIFMCAKPEYSGLHNFSTTNAQHERYAAVYRRWLNEQGIR</sequence>
<name>A0A1I6X932_9FLAO</name>
<evidence type="ECO:0000256" key="4">
    <source>
        <dbReference type="ARBA" id="ARBA00023136"/>
    </source>
</evidence>
<evidence type="ECO:0000313" key="8">
    <source>
        <dbReference type="EMBL" id="SFT34817.1"/>
    </source>
</evidence>
<dbReference type="InterPro" id="IPR003770">
    <property type="entry name" value="MLTG-like"/>
</dbReference>
<dbReference type="STRING" id="477690.SAMN05216474_0024"/>
<keyword evidence="2 7" id="KW-0812">Transmembrane</keyword>
<accession>A0A1I6X932</accession>
<dbReference type="GO" id="GO:0071555">
    <property type="term" value="P:cell wall organization"/>
    <property type="evidence" value="ECO:0007669"/>
    <property type="project" value="UniProtKB-KW"/>
</dbReference>
<dbReference type="HAMAP" id="MF_02065">
    <property type="entry name" value="MltG"/>
    <property type="match status" value="1"/>
</dbReference>
<reference evidence="8 9" key="1">
    <citation type="submission" date="2016-10" db="EMBL/GenBank/DDBJ databases">
        <authorList>
            <person name="de Groot N.N."/>
        </authorList>
    </citation>
    <scope>NUCLEOTIDE SEQUENCE [LARGE SCALE GENOMIC DNA]</scope>
    <source>
        <strain evidence="8 9">CGMCC 1.7005</strain>
    </source>
</reference>
<keyword evidence="4 7" id="KW-0472">Membrane</keyword>
<keyword evidence="3 7" id="KW-1133">Transmembrane helix</keyword>
<protein>
    <recommendedName>
        <fullName evidence="7">Endolytic murein transglycosylase</fullName>
        <ecNumber evidence="7">4.2.2.29</ecNumber>
    </recommendedName>
    <alternativeName>
        <fullName evidence="7">Peptidoglycan lytic transglycosylase</fullName>
    </alternativeName>
    <alternativeName>
        <fullName evidence="7">Peptidoglycan polymerization terminase</fullName>
    </alternativeName>
</protein>
<dbReference type="Pfam" id="PF02618">
    <property type="entry name" value="YceG"/>
    <property type="match status" value="1"/>
</dbReference>
<keyword evidence="1 7" id="KW-1003">Cell membrane</keyword>
<dbReference type="PANTHER" id="PTHR30518:SF2">
    <property type="entry name" value="ENDOLYTIC MUREIN TRANSGLYCOSYLASE"/>
    <property type="match status" value="1"/>
</dbReference>
<comment type="catalytic activity">
    <reaction evidence="7">
        <text>a peptidoglycan chain = a peptidoglycan chain with N-acetyl-1,6-anhydromuramyl-[peptide] at the reducing end + a peptidoglycan chain with N-acetylglucosamine at the non-reducing end.</text>
        <dbReference type="EC" id="4.2.2.29"/>
    </reaction>
</comment>
<dbReference type="AlphaFoldDB" id="A0A1I6X932"/>
<comment type="function">
    <text evidence="7">Functions as a peptidoglycan terminase that cleaves nascent peptidoglycan strands endolytically to terminate their elongation.</text>
</comment>
<dbReference type="EC" id="4.2.2.29" evidence="7"/>
<keyword evidence="9" id="KW-1185">Reference proteome</keyword>
<organism evidence="8 9">
    <name type="scientific">Lishizhenia tianjinensis</name>
    <dbReference type="NCBI Taxonomy" id="477690"/>
    <lineage>
        <taxon>Bacteria</taxon>
        <taxon>Pseudomonadati</taxon>
        <taxon>Bacteroidota</taxon>
        <taxon>Flavobacteriia</taxon>
        <taxon>Flavobacteriales</taxon>
        <taxon>Crocinitomicaceae</taxon>
        <taxon>Lishizhenia</taxon>
    </lineage>
</organism>